<dbReference type="Pfam" id="PF00498">
    <property type="entry name" value="FHA"/>
    <property type="match status" value="1"/>
</dbReference>
<dbReference type="SMART" id="SM00240">
    <property type="entry name" value="FHA"/>
    <property type="match status" value="1"/>
</dbReference>
<dbReference type="InterPro" id="IPR016032">
    <property type="entry name" value="Sig_transdc_resp-reg_C-effctor"/>
</dbReference>
<organism evidence="2 3">
    <name type="scientific">Plectonema radiosum NIES-515</name>
    <dbReference type="NCBI Taxonomy" id="2986073"/>
    <lineage>
        <taxon>Bacteria</taxon>
        <taxon>Bacillati</taxon>
        <taxon>Cyanobacteriota</taxon>
        <taxon>Cyanophyceae</taxon>
        <taxon>Oscillatoriophycideae</taxon>
        <taxon>Oscillatoriales</taxon>
        <taxon>Microcoleaceae</taxon>
        <taxon>Plectonema</taxon>
    </lineage>
</organism>
<protein>
    <submittedName>
        <fullName evidence="2">FHA domain-containing protein</fullName>
    </submittedName>
</protein>
<evidence type="ECO:0000313" key="3">
    <source>
        <dbReference type="Proteomes" id="UP001526143"/>
    </source>
</evidence>
<feature type="domain" description="FHA" evidence="1">
    <location>
        <begin position="27"/>
        <end position="75"/>
    </location>
</feature>
<accession>A0ABT3B2S7</accession>
<dbReference type="RefSeq" id="WP_263747315.1">
    <property type="nucleotide sequence ID" value="NZ_JAOWRF010000278.1"/>
</dbReference>
<dbReference type="CDD" id="cd00060">
    <property type="entry name" value="FHA"/>
    <property type="match status" value="1"/>
</dbReference>
<gene>
    <name evidence="2" type="ORF">OGM63_19480</name>
</gene>
<dbReference type="InterPro" id="IPR008984">
    <property type="entry name" value="SMAD_FHA_dom_sf"/>
</dbReference>
<name>A0ABT3B2S7_9CYAN</name>
<dbReference type="InterPro" id="IPR000253">
    <property type="entry name" value="FHA_dom"/>
</dbReference>
<dbReference type="PROSITE" id="PS50006">
    <property type="entry name" value="FHA_DOMAIN"/>
    <property type="match status" value="1"/>
</dbReference>
<comment type="caution">
    <text evidence="2">The sequence shown here is derived from an EMBL/GenBank/DDBJ whole genome shotgun (WGS) entry which is preliminary data.</text>
</comment>
<dbReference type="Gene3D" id="2.60.200.20">
    <property type="match status" value="1"/>
</dbReference>
<dbReference type="Gene3D" id="1.10.10.10">
    <property type="entry name" value="Winged helix-like DNA-binding domain superfamily/Winged helix DNA-binding domain"/>
    <property type="match status" value="1"/>
</dbReference>
<dbReference type="EMBL" id="JAOWRF010000278">
    <property type="protein sequence ID" value="MCV3215666.1"/>
    <property type="molecule type" value="Genomic_DNA"/>
</dbReference>
<sequence>MHSVLPFLEIQPPDGEIQCKLIESDRLTVGRDSQNDIELSNEQKTISRKHCVFECQNNSWWIVDDNPSANGTFLQRGESKEIDVRKDGRLRLQDKDTIIILDRLLEPDIPVYWKLTFRQPHSDITNQIQQFQRPYLAYSFSQKKLWRMNGTTEEIKLRRQVLKLIDCMAQKNKANNNQPVVCSSEDLIKAIFNDGFERNNDLIHLVWEFRKKVESDSGEPEFIITEGRQGYSFKVKLLD</sequence>
<proteinExistence type="predicted"/>
<dbReference type="SUPFAM" id="SSF46894">
    <property type="entry name" value="C-terminal effector domain of the bipartite response regulators"/>
    <property type="match status" value="1"/>
</dbReference>
<evidence type="ECO:0000259" key="1">
    <source>
        <dbReference type="PROSITE" id="PS50006"/>
    </source>
</evidence>
<keyword evidence="3" id="KW-1185">Reference proteome</keyword>
<dbReference type="Proteomes" id="UP001526143">
    <property type="component" value="Unassembled WGS sequence"/>
</dbReference>
<dbReference type="InterPro" id="IPR036388">
    <property type="entry name" value="WH-like_DNA-bd_sf"/>
</dbReference>
<reference evidence="2 3" key="1">
    <citation type="submission" date="2022-10" db="EMBL/GenBank/DDBJ databases">
        <title>Identification of biosynthetic pathway for the production of the potent trypsin inhibitor radiosumin.</title>
        <authorList>
            <person name="Fewer D.P."/>
            <person name="Delbaje E."/>
            <person name="Ouyang X."/>
            <person name="Agostino P.D."/>
            <person name="Wahlsten M."/>
            <person name="Jokela J."/>
            <person name="Permi P."/>
            <person name="Haapaniemi E."/>
            <person name="Koistinen H."/>
        </authorList>
    </citation>
    <scope>NUCLEOTIDE SEQUENCE [LARGE SCALE GENOMIC DNA]</scope>
    <source>
        <strain evidence="2 3">NIES-515</strain>
    </source>
</reference>
<evidence type="ECO:0000313" key="2">
    <source>
        <dbReference type="EMBL" id="MCV3215666.1"/>
    </source>
</evidence>
<dbReference type="SUPFAM" id="SSF49879">
    <property type="entry name" value="SMAD/FHA domain"/>
    <property type="match status" value="1"/>
</dbReference>